<keyword evidence="1" id="KW-0805">Transcription regulation</keyword>
<evidence type="ECO:0000256" key="1">
    <source>
        <dbReference type="ARBA" id="ARBA00023015"/>
    </source>
</evidence>
<dbReference type="Pfam" id="PF00440">
    <property type="entry name" value="TetR_N"/>
    <property type="match status" value="1"/>
</dbReference>
<dbReference type="InterPro" id="IPR001647">
    <property type="entry name" value="HTH_TetR"/>
</dbReference>
<dbReference type="EMBL" id="CP017298">
    <property type="protein sequence ID" value="AOS47159.1"/>
    <property type="molecule type" value="Genomic_DNA"/>
</dbReference>
<keyword evidence="3" id="KW-0804">Transcription</keyword>
<keyword evidence="7" id="KW-1185">Reference proteome</keyword>
<dbReference type="InterPro" id="IPR050109">
    <property type="entry name" value="HTH-type_TetR-like_transc_reg"/>
</dbReference>
<dbReference type="PRINTS" id="PR00455">
    <property type="entry name" value="HTHTETR"/>
</dbReference>
<gene>
    <name evidence="6" type="ORF">BH719_04215</name>
</gene>
<evidence type="ECO:0000256" key="3">
    <source>
        <dbReference type="ARBA" id="ARBA00023163"/>
    </source>
</evidence>
<protein>
    <recommendedName>
        <fullName evidence="5">HTH tetR-type domain-containing protein</fullName>
    </recommendedName>
</protein>
<dbReference type="GO" id="GO:0003700">
    <property type="term" value="F:DNA-binding transcription factor activity"/>
    <property type="evidence" value="ECO:0007669"/>
    <property type="project" value="TreeGrafter"/>
</dbReference>
<dbReference type="Proteomes" id="UP000095214">
    <property type="component" value="Chromosome"/>
</dbReference>
<dbReference type="KEGG" id="phon:BH719_04215"/>
<sequence length="212" mass="23530">MNQAEKSERARESICAAARRLFAQKGYEATTMRDIVADSGMSKGAIYHHFRSKQEVLRSVVEDECRYLDEYFAGLAAQSQVPVRDRMTALARHLASAGPQSSLGRADWVGEVPAALLGSLRNSLTVLAPHLERMLRQGVESGEIDCPFPGEVAGVLVLLVDVWIDPLIAADSYERMRQRVDFVALFLERFGAPVLGDEAVAIMEEGVRRFYE</sequence>
<organism evidence="6 7">
    <name type="scientific">Pauljensenia hongkongensis</name>
    <dbReference type="NCBI Taxonomy" id="178339"/>
    <lineage>
        <taxon>Bacteria</taxon>
        <taxon>Bacillati</taxon>
        <taxon>Actinomycetota</taxon>
        <taxon>Actinomycetes</taxon>
        <taxon>Actinomycetales</taxon>
        <taxon>Actinomycetaceae</taxon>
        <taxon>Pauljensenia</taxon>
    </lineage>
</organism>
<proteinExistence type="predicted"/>
<dbReference type="GO" id="GO:0000976">
    <property type="term" value="F:transcription cis-regulatory region binding"/>
    <property type="evidence" value="ECO:0007669"/>
    <property type="project" value="TreeGrafter"/>
</dbReference>
<evidence type="ECO:0000259" key="5">
    <source>
        <dbReference type="PROSITE" id="PS50977"/>
    </source>
</evidence>
<dbReference type="PANTHER" id="PTHR30055:SF234">
    <property type="entry name" value="HTH-TYPE TRANSCRIPTIONAL REGULATOR BETI"/>
    <property type="match status" value="1"/>
</dbReference>
<dbReference type="RefSeq" id="WP_009743520.1">
    <property type="nucleotide sequence ID" value="NZ_CP017298.1"/>
</dbReference>
<dbReference type="PROSITE" id="PS50977">
    <property type="entry name" value="HTH_TETR_2"/>
    <property type="match status" value="1"/>
</dbReference>
<reference evidence="6 7" key="1">
    <citation type="submission" date="2016-09" db="EMBL/GenBank/DDBJ databases">
        <title>Complete genome sequence of Actinomyces hongkongensis HKU8.</title>
        <authorList>
            <person name="Gao Y.-X."/>
            <person name="Zhou Y.-Y."/>
            <person name="Xie Y."/>
            <person name="Wang M."/>
            <person name="Wang S.-J."/>
            <person name="Shen S.-G."/>
        </authorList>
    </citation>
    <scope>NUCLEOTIDE SEQUENCE [LARGE SCALE GENOMIC DNA]</scope>
    <source>
        <strain evidence="6 7">HKU8</strain>
    </source>
</reference>
<feature type="DNA-binding region" description="H-T-H motif" evidence="4">
    <location>
        <begin position="31"/>
        <end position="50"/>
    </location>
</feature>
<dbReference type="SUPFAM" id="SSF46689">
    <property type="entry name" value="Homeodomain-like"/>
    <property type="match status" value="1"/>
</dbReference>
<feature type="domain" description="HTH tetR-type" evidence="5">
    <location>
        <begin position="8"/>
        <end position="68"/>
    </location>
</feature>
<dbReference type="InterPro" id="IPR009057">
    <property type="entry name" value="Homeodomain-like_sf"/>
</dbReference>
<evidence type="ECO:0000256" key="2">
    <source>
        <dbReference type="ARBA" id="ARBA00023125"/>
    </source>
</evidence>
<evidence type="ECO:0000313" key="6">
    <source>
        <dbReference type="EMBL" id="AOS47159.1"/>
    </source>
</evidence>
<evidence type="ECO:0000313" key="7">
    <source>
        <dbReference type="Proteomes" id="UP000095214"/>
    </source>
</evidence>
<dbReference type="STRING" id="178339.BH719_04215"/>
<accession>A0A1D8B1Z1</accession>
<dbReference type="Gene3D" id="1.10.357.10">
    <property type="entry name" value="Tetracycline Repressor, domain 2"/>
    <property type="match status" value="1"/>
</dbReference>
<keyword evidence="2 4" id="KW-0238">DNA-binding</keyword>
<dbReference type="AlphaFoldDB" id="A0A1D8B1Z1"/>
<dbReference type="PANTHER" id="PTHR30055">
    <property type="entry name" value="HTH-TYPE TRANSCRIPTIONAL REGULATOR RUTR"/>
    <property type="match status" value="1"/>
</dbReference>
<name>A0A1D8B1Z1_9ACTO</name>
<evidence type="ECO:0000256" key="4">
    <source>
        <dbReference type="PROSITE-ProRule" id="PRU00335"/>
    </source>
</evidence>